<proteinExistence type="predicted"/>
<dbReference type="AlphaFoldDB" id="A0A6G1G6W0"/>
<reference evidence="1 3" key="1">
    <citation type="submission" date="2020-01" db="EMBL/GenBank/DDBJ databases">
        <authorList>
            <consortium name="DOE Joint Genome Institute"/>
            <person name="Haridas S."/>
            <person name="Albert R."/>
            <person name="Binder M."/>
            <person name="Bloem J."/>
            <person name="Labutti K."/>
            <person name="Salamov A."/>
            <person name="Andreopoulos B."/>
            <person name="Baker S.E."/>
            <person name="Barry K."/>
            <person name="Bills G."/>
            <person name="Bluhm B.H."/>
            <person name="Cannon C."/>
            <person name="Castanera R."/>
            <person name="Culley D.E."/>
            <person name="Daum C."/>
            <person name="Ezra D."/>
            <person name="Gonzalez J.B."/>
            <person name="Henrissat B."/>
            <person name="Kuo A."/>
            <person name="Liang C."/>
            <person name="Lipzen A."/>
            <person name="Lutzoni F."/>
            <person name="Magnuson J."/>
            <person name="Mondo S."/>
            <person name="Nolan M."/>
            <person name="Ohm R."/>
            <person name="Pangilinan J."/>
            <person name="Park H.-J."/>
            <person name="Ramirez L."/>
            <person name="Alfaro M."/>
            <person name="Sun H."/>
            <person name="Tritt A."/>
            <person name="Yoshinaga Y."/>
            <person name="Zwiers L.-H."/>
            <person name="Turgeon B.G."/>
            <person name="Goodwin S.B."/>
            <person name="Spatafora J.W."/>
            <person name="Crous P.W."/>
            <person name="Grigoriev I.V."/>
        </authorList>
    </citation>
    <scope>NUCLEOTIDE SEQUENCE</scope>
    <source>
        <strain evidence="1 3">CBS 781.70</strain>
    </source>
</reference>
<sequence length="106" mass="12207">MWRVWNFSVLGSGRLTGPFWMTTRSAALLFLLQTLSYSVRSRQVWQVDKSGIPAGRTWNALKPEMFKSQARMLERRERKVTEPLFLPALRVEMSPSQGSVTLVHPD</sequence>
<evidence type="ECO:0000313" key="3">
    <source>
        <dbReference type="RefSeq" id="XP_033535438.1"/>
    </source>
</evidence>
<reference evidence="3" key="3">
    <citation type="submission" date="2025-04" db="UniProtKB">
        <authorList>
            <consortium name="RefSeq"/>
        </authorList>
    </citation>
    <scope>IDENTIFICATION</scope>
    <source>
        <strain evidence="3">CBS 781.70</strain>
    </source>
</reference>
<evidence type="ECO:0000313" key="1">
    <source>
        <dbReference type="EMBL" id="KAF1813807.1"/>
    </source>
</evidence>
<dbReference type="Proteomes" id="UP000504638">
    <property type="component" value="Unplaced"/>
</dbReference>
<keyword evidence="2" id="KW-1185">Reference proteome</keyword>
<organism evidence="1">
    <name type="scientific">Eremomyces bilateralis CBS 781.70</name>
    <dbReference type="NCBI Taxonomy" id="1392243"/>
    <lineage>
        <taxon>Eukaryota</taxon>
        <taxon>Fungi</taxon>
        <taxon>Dikarya</taxon>
        <taxon>Ascomycota</taxon>
        <taxon>Pezizomycotina</taxon>
        <taxon>Dothideomycetes</taxon>
        <taxon>Dothideomycetes incertae sedis</taxon>
        <taxon>Eremomycetales</taxon>
        <taxon>Eremomycetaceae</taxon>
        <taxon>Eremomyces</taxon>
    </lineage>
</organism>
<accession>A0A6G1G6W0</accession>
<name>A0A6G1G6W0_9PEZI</name>
<dbReference type="EMBL" id="ML975154">
    <property type="protein sequence ID" value="KAF1813807.1"/>
    <property type="molecule type" value="Genomic_DNA"/>
</dbReference>
<dbReference type="GeneID" id="54419747"/>
<protein>
    <submittedName>
        <fullName evidence="1 3">Uncharacterized protein</fullName>
    </submittedName>
</protein>
<evidence type="ECO:0000313" key="2">
    <source>
        <dbReference type="Proteomes" id="UP000504638"/>
    </source>
</evidence>
<reference evidence="3" key="2">
    <citation type="submission" date="2020-04" db="EMBL/GenBank/DDBJ databases">
        <authorList>
            <consortium name="NCBI Genome Project"/>
        </authorList>
    </citation>
    <scope>NUCLEOTIDE SEQUENCE</scope>
    <source>
        <strain evidence="3">CBS 781.70</strain>
    </source>
</reference>
<gene>
    <name evidence="1 3" type="ORF">P152DRAFT_457176</name>
</gene>
<dbReference type="RefSeq" id="XP_033535438.1">
    <property type="nucleotide sequence ID" value="XM_033679177.1"/>
</dbReference>